<evidence type="ECO:0000256" key="4">
    <source>
        <dbReference type="ARBA" id="ARBA00022475"/>
    </source>
</evidence>
<keyword evidence="4" id="KW-1003">Cell membrane</keyword>
<feature type="transmembrane region" description="Helical" evidence="9">
    <location>
        <begin position="182"/>
        <end position="204"/>
    </location>
</feature>
<dbReference type="AlphaFoldDB" id="A0A9P4XYW3"/>
<gene>
    <name evidence="11" type="ORF">M406DRAFT_279997</name>
</gene>
<evidence type="ECO:0000259" key="10">
    <source>
        <dbReference type="PROSITE" id="PS50850"/>
    </source>
</evidence>
<dbReference type="GO" id="GO:0022857">
    <property type="term" value="F:transmembrane transporter activity"/>
    <property type="evidence" value="ECO:0007669"/>
    <property type="project" value="InterPro"/>
</dbReference>
<dbReference type="OrthoDB" id="6770063at2759"/>
<proteinExistence type="inferred from homology"/>
<dbReference type="FunFam" id="1.20.1250.20:FF:000082">
    <property type="entry name" value="MFS multidrug transporter, putative"/>
    <property type="match status" value="1"/>
</dbReference>
<dbReference type="SUPFAM" id="SSF103473">
    <property type="entry name" value="MFS general substrate transporter"/>
    <property type="match status" value="1"/>
</dbReference>
<dbReference type="RefSeq" id="XP_040774843.1">
    <property type="nucleotide sequence ID" value="XM_040918401.1"/>
</dbReference>
<feature type="transmembrane region" description="Helical" evidence="9">
    <location>
        <begin position="371"/>
        <end position="396"/>
    </location>
</feature>
<reference evidence="11" key="1">
    <citation type="journal article" date="2020" name="Phytopathology">
        <title>Genome sequence of the chestnut blight fungus Cryphonectria parasitica EP155: A fundamental resource for an archetypical invasive plant pathogen.</title>
        <authorList>
            <person name="Crouch J.A."/>
            <person name="Dawe A."/>
            <person name="Aerts A."/>
            <person name="Barry K."/>
            <person name="Churchill A.C.L."/>
            <person name="Grimwood J."/>
            <person name="Hillman B."/>
            <person name="Milgroom M.G."/>
            <person name="Pangilinan J."/>
            <person name="Smith M."/>
            <person name="Salamov A."/>
            <person name="Schmutz J."/>
            <person name="Yadav J."/>
            <person name="Grigoriev I.V."/>
            <person name="Nuss D."/>
        </authorList>
    </citation>
    <scope>NUCLEOTIDE SEQUENCE</scope>
    <source>
        <strain evidence="11">EP155</strain>
    </source>
</reference>
<feature type="transmembrane region" description="Helical" evidence="9">
    <location>
        <begin position="512"/>
        <end position="535"/>
    </location>
</feature>
<dbReference type="GO" id="GO:0005886">
    <property type="term" value="C:plasma membrane"/>
    <property type="evidence" value="ECO:0007669"/>
    <property type="project" value="UniProtKB-SubCell"/>
</dbReference>
<keyword evidence="5 9" id="KW-0812">Transmembrane</keyword>
<evidence type="ECO:0000313" key="11">
    <source>
        <dbReference type="EMBL" id="KAF3763882.1"/>
    </source>
</evidence>
<evidence type="ECO:0000256" key="2">
    <source>
        <dbReference type="ARBA" id="ARBA00004236"/>
    </source>
</evidence>
<keyword evidence="12" id="KW-1185">Reference proteome</keyword>
<evidence type="ECO:0000256" key="6">
    <source>
        <dbReference type="ARBA" id="ARBA00022989"/>
    </source>
</evidence>
<feature type="compositionally biased region" description="Basic and acidic residues" evidence="8">
    <location>
        <begin position="1"/>
        <end position="11"/>
    </location>
</feature>
<evidence type="ECO:0000256" key="7">
    <source>
        <dbReference type="ARBA" id="ARBA00023136"/>
    </source>
</evidence>
<feature type="transmembrane region" description="Helical" evidence="9">
    <location>
        <begin position="211"/>
        <end position="229"/>
    </location>
</feature>
<feature type="region of interest" description="Disordered" evidence="8">
    <location>
        <begin position="49"/>
        <end position="77"/>
    </location>
</feature>
<sequence>MGDPDEIHLGERGGGGGGGEEEGGKGDNDVHDEIEYRYLTFSTDLSPAEPRILSQNDNNQPPVPPRPPHLSQFSDPQGWSRTRKSFVTWLSCLSTFFTTWTPGAYTAGSPQYQTEWGVSNLAVYCGITVFTLCFAVAPMVLASLSEITGRRPLFVTAGVVFAVSQLGSAVTQSFAGMLVTRALAGMSCSVFSAVVGGVISDIYVAKDRNTAMAIFTGAALAGTGVGPLVSSVIEQHLSWRWIFYLQTITCSLMVAALCLFFPETRGNVLLSRKASVLNAWYDAVQHSQSAPPPPSFPSSPSAVVQIRWRVKADEDRASVPQLVKTSLLRPIQLLVTESVVFWFSIWMSFAWSILYMTFEIIPLVFERVYGFSAQAAGLCFTPVIVASLLGTVAAVWQDGLLLGGPDVAALTTTPPPEIRLVFACFQALLLPAGLFWLGATSRPSIPWVVPVLSIGSTTLGIFTVYLAVFNYLADTYHTYASSAIAAQSFTRNVFAACLPLAVEPMFNTLGPTGSGCLLGSIGLALGVVPWVLVLWGPRIRARSPILSALAIT</sequence>
<feature type="domain" description="Major facilitator superfamily (MFS) profile" evidence="10">
    <location>
        <begin position="87"/>
        <end position="552"/>
    </location>
</feature>
<name>A0A9P4XYW3_CRYP1</name>
<dbReference type="Proteomes" id="UP000803844">
    <property type="component" value="Unassembled WGS sequence"/>
</dbReference>
<feature type="transmembrane region" description="Helical" evidence="9">
    <location>
        <begin position="445"/>
        <end position="468"/>
    </location>
</feature>
<comment type="subcellular location">
    <subcellularLocation>
        <location evidence="2">Cell membrane</location>
    </subcellularLocation>
    <subcellularLocation>
        <location evidence="1">Membrane</location>
        <topology evidence="1">Multi-pass membrane protein</topology>
    </subcellularLocation>
</comment>
<keyword evidence="7 9" id="KW-0472">Membrane</keyword>
<comment type="caution">
    <text evidence="11">The sequence shown here is derived from an EMBL/GenBank/DDBJ whole genome shotgun (WGS) entry which is preliminary data.</text>
</comment>
<feature type="transmembrane region" description="Helical" evidence="9">
    <location>
        <begin position="417"/>
        <end position="439"/>
    </location>
</feature>
<dbReference type="InterPro" id="IPR011701">
    <property type="entry name" value="MFS"/>
</dbReference>
<evidence type="ECO:0000256" key="3">
    <source>
        <dbReference type="ARBA" id="ARBA00008335"/>
    </source>
</evidence>
<evidence type="ECO:0000256" key="8">
    <source>
        <dbReference type="SAM" id="MobiDB-lite"/>
    </source>
</evidence>
<evidence type="ECO:0000256" key="5">
    <source>
        <dbReference type="ARBA" id="ARBA00022692"/>
    </source>
</evidence>
<organism evidence="11 12">
    <name type="scientific">Cryphonectria parasitica (strain ATCC 38755 / EP155)</name>
    <dbReference type="NCBI Taxonomy" id="660469"/>
    <lineage>
        <taxon>Eukaryota</taxon>
        <taxon>Fungi</taxon>
        <taxon>Dikarya</taxon>
        <taxon>Ascomycota</taxon>
        <taxon>Pezizomycotina</taxon>
        <taxon>Sordariomycetes</taxon>
        <taxon>Sordariomycetidae</taxon>
        <taxon>Diaporthales</taxon>
        <taxon>Cryphonectriaceae</taxon>
        <taxon>Cryphonectria-Endothia species complex</taxon>
        <taxon>Cryphonectria</taxon>
    </lineage>
</organism>
<dbReference type="InterPro" id="IPR020846">
    <property type="entry name" value="MFS_dom"/>
</dbReference>
<accession>A0A9P4XYW3</accession>
<feature type="transmembrane region" description="Helical" evidence="9">
    <location>
        <begin position="153"/>
        <end position="170"/>
    </location>
</feature>
<protein>
    <submittedName>
        <fullName evidence="11">MFS multidrug transporter</fullName>
    </submittedName>
</protein>
<dbReference type="PROSITE" id="PS50850">
    <property type="entry name" value="MFS"/>
    <property type="match status" value="1"/>
</dbReference>
<dbReference type="Pfam" id="PF07690">
    <property type="entry name" value="MFS_1"/>
    <property type="match status" value="1"/>
</dbReference>
<feature type="transmembrane region" description="Helical" evidence="9">
    <location>
        <begin position="339"/>
        <end position="365"/>
    </location>
</feature>
<keyword evidence="6 9" id="KW-1133">Transmembrane helix</keyword>
<feature type="region of interest" description="Disordered" evidence="8">
    <location>
        <begin position="1"/>
        <end position="30"/>
    </location>
</feature>
<evidence type="ECO:0000256" key="9">
    <source>
        <dbReference type="SAM" id="Phobius"/>
    </source>
</evidence>
<evidence type="ECO:0000256" key="1">
    <source>
        <dbReference type="ARBA" id="ARBA00004141"/>
    </source>
</evidence>
<dbReference type="InterPro" id="IPR036259">
    <property type="entry name" value="MFS_trans_sf"/>
</dbReference>
<feature type="transmembrane region" description="Helical" evidence="9">
    <location>
        <begin position="241"/>
        <end position="262"/>
    </location>
</feature>
<dbReference type="GeneID" id="63835530"/>
<dbReference type="Gene3D" id="1.20.1250.20">
    <property type="entry name" value="MFS general substrate transporter like domains"/>
    <property type="match status" value="1"/>
</dbReference>
<feature type="transmembrane region" description="Helical" evidence="9">
    <location>
        <begin position="121"/>
        <end position="141"/>
    </location>
</feature>
<dbReference type="EMBL" id="MU032349">
    <property type="protein sequence ID" value="KAF3763882.1"/>
    <property type="molecule type" value="Genomic_DNA"/>
</dbReference>
<dbReference type="PANTHER" id="PTHR23502">
    <property type="entry name" value="MAJOR FACILITATOR SUPERFAMILY"/>
    <property type="match status" value="1"/>
</dbReference>
<comment type="similarity">
    <text evidence="3">Belongs to the major facilitator superfamily.</text>
</comment>
<evidence type="ECO:0000313" key="12">
    <source>
        <dbReference type="Proteomes" id="UP000803844"/>
    </source>
</evidence>
<feature type="transmembrane region" description="Helical" evidence="9">
    <location>
        <begin position="86"/>
        <end position="105"/>
    </location>
</feature>
<dbReference type="PANTHER" id="PTHR23502:SF134">
    <property type="entry name" value="MAJOR FACILITATOR SUPERFAMILY (MFS) PROFILE DOMAIN-CONTAINING PROTEIN-RELATED"/>
    <property type="match status" value="1"/>
</dbReference>